<comment type="caution">
    <text evidence="2">The sequence shown here is derived from an EMBL/GenBank/DDBJ whole genome shotgun (WGS) entry which is preliminary data.</text>
</comment>
<reference evidence="3 4" key="1">
    <citation type="submission" date="2020-08" db="EMBL/GenBank/DDBJ databases">
        <title>Genomic Encyclopedia of Type Strains, Phase IV (KMG-V): Genome sequencing to study the core and pangenomes of soil and plant-associated prokaryotes.</title>
        <authorList>
            <person name="Whitman W."/>
        </authorList>
    </citation>
    <scope>NUCLEOTIDE SEQUENCE [LARGE SCALE GENOMIC DNA]</scope>
    <source>
        <strain evidence="1 3">ANJLi2</strain>
        <strain evidence="2 4">MP601</strain>
    </source>
</reference>
<evidence type="ECO:0000313" key="1">
    <source>
        <dbReference type="EMBL" id="MBB6111746.1"/>
    </source>
</evidence>
<dbReference type="STRING" id="354630.SAMN05421821_11427"/>
<evidence type="ECO:0000313" key="3">
    <source>
        <dbReference type="Proteomes" id="UP000541583"/>
    </source>
</evidence>
<dbReference type="Proteomes" id="UP000548326">
    <property type="component" value="Unassembled WGS sequence"/>
</dbReference>
<protein>
    <submittedName>
        <fullName evidence="2">Uncharacterized protein</fullName>
    </submittedName>
</protein>
<evidence type="ECO:0000313" key="4">
    <source>
        <dbReference type="Proteomes" id="UP000548326"/>
    </source>
</evidence>
<dbReference type="EMBL" id="JACHCA010000006">
    <property type="protein sequence ID" value="MBB6128391.1"/>
    <property type="molecule type" value="Genomic_DNA"/>
</dbReference>
<organism evidence="2 4">
    <name type="scientific">Mucilaginibacter lappiensis</name>
    <dbReference type="NCBI Taxonomy" id="354630"/>
    <lineage>
        <taxon>Bacteria</taxon>
        <taxon>Pseudomonadati</taxon>
        <taxon>Bacteroidota</taxon>
        <taxon>Sphingobacteriia</taxon>
        <taxon>Sphingobacteriales</taxon>
        <taxon>Sphingobacteriaceae</taxon>
        <taxon>Mucilaginibacter</taxon>
    </lineage>
</organism>
<sequence>MFSTPSAEQLRVKEGRTWWLCAFGGASQVFAEAKNRANKVEQNNCSPWFCLLCRAKAMCGKEASLLTAFLVTFVATKVTGPPAAKSGSTPSQAALYSIEIINIYDCFFISINELPPVGCLRISQ</sequence>
<proteinExistence type="predicted"/>
<keyword evidence="3" id="KW-1185">Reference proteome</keyword>
<dbReference type="AlphaFoldDB" id="A0A1N7EFL9"/>
<dbReference type="EMBL" id="JACHCB010000014">
    <property type="protein sequence ID" value="MBB6111746.1"/>
    <property type="molecule type" value="Genomic_DNA"/>
</dbReference>
<evidence type="ECO:0000313" key="2">
    <source>
        <dbReference type="EMBL" id="MBB6128391.1"/>
    </source>
</evidence>
<gene>
    <name evidence="2" type="ORF">HDF22_002512</name>
    <name evidence="1" type="ORF">HDF23_004518</name>
</gene>
<name>A0A1N7EFL9_9SPHI</name>
<accession>A0A1N7EFL9</accession>
<dbReference type="Proteomes" id="UP000541583">
    <property type="component" value="Unassembled WGS sequence"/>
</dbReference>